<dbReference type="Pfam" id="PF12696">
    <property type="entry name" value="TraG-D_C"/>
    <property type="match status" value="1"/>
</dbReference>
<evidence type="ECO:0000256" key="3">
    <source>
        <dbReference type="ARBA" id="ARBA00048954"/>
    </source>
</evidence>
<dbReference type="RefSeq" id="WP_020936629.1">
    <property type="nucleotide sequence ID" value="NC_021914.1"/>
</dbReference>
<evidence type="ECO:0000256" key="5">
    <source>
        <dbReference type="SAM" id="MobiDB-lite"/>
    </source>
</evidence>
<dbReference type="GO" id="GO:0043138">
    <property type="term" value="F:3'-5' DNA helicase activity"/>
    <property type="evidence" value="ECO:0007669"/>
    <property type="project" value="UniProtKB-EC"/>
</dbReference>
<sequence length="1029" mass="117672">MWGKKEQIRYYELFPKIEYDKNFNVLNSLGHVLEIIYSKDKDIMRLFAYTNAQLEILRKDFGVKEGIQTPIPKFVGRILFKNEKDFYWGAEFNDFSSFLTKLQQGEQLRLWVVLEPRLNDIFLKYSDKLKRNQSPIGKRQREVLASRLESYAKDNIYYLQPYLLSSDKDRVKQLAKELQQFILTKSRKLKLEIRKTKGWEDEVPRIPRFHGLKLKRWLWIDEEKVSKVAVIPNPSVIPVQFSVGGLLPDVVPNRKGFRIGVLTFSGKEVQLELEDFYRHAYVIGGTGAGKTSTLRILLKRIREAYPKTIEVILDPHGDFAEEMLSFYANYHNNFDPEKQLFYFHPIEAPISVNPVALPRLPNAQQALLLGFANVMEIFEKLFALKEGAVYVKYIIQNALQLLYQKNPEPTFHDLYNIIIGLRNGTLDLPINSKDWEEKLELFQDLDDTTFVSALSRIEMLATNPLLLKIFSKNSIDDNTLFAPGNVIIINASKGAVGDQVSFLLMAGWVFKIWYFALARAQLNLERIPVIIAVDEFQNIADLSLIDTVLAEARKYGMHLVLAHQHTGQIDMNLLKSLMSNTGVKFLMKMQGSDAEKFAEIFPEFKSELVKILPSQSVGQATIIITPRKPDDKIIPIRTNIDYEDFKKDTNSISTIIERMKKYEAQDISEADVTSMLNPILKYVEEKPDVLAKLVLYETFNNSCENGNHCIALVDLVRKLGIDRDRIDDVVAKLDSEGYLSVEKIKGKKVLQYGKGLFPLKGIVENEAGKTVALKVISRLYKEGLVVVAGKQQGDIRPDFVAFPYDKSTMRPDYNSAIAVEIESDNEISTHGEQVKRNMQKYIPVSDLFKEIRVYTSEESYDKLKKIYDDFLNDNSIPQDYKSKVKIFSVKIKKEMGQKPKNKAEETGEFNGKREESEEPESKESKQETVPALAQGAAANNANSKLGSSTQSKNTTIEQQPGDKEALVEVEIEGKNYFVKRADYEKLQQILSTKNYKIEGNKIYAKIGPVRMEVLLISNRPSDSQGPRNP</sequence>
<evidence type="ECO:0000313" key="8">
    <source>
        <dbReference type="EMBL" id="CDF66431.1"/>
    </source>
</evidence>
<evidence type="ECO:0000256" key="2">
    <source>
        <dbReference type="ARBA" id="ARBA00034617"/>
    </source>
</evidence>
<dbReference type="AlphaFoldDB" id="S6DG77"/>
<evidence type="ECO:0000256" key="1">
    <source>
        <dbReference type="ARBA" id="ARBA00007816"/>
    </source>
</evidence>
<feature type="domain" description="Helicase HerA central" evidence="6">
    <location>
        <begin position="258"/>
        <end position="353"/>
    </location>
</feature>
<comment type="catalytic activity">
    <reaction evidence="2">
        <text>Couples ATP hydrolysis with the unwinding of duplex DNA by translocating in the 3'-5' direction.</text>
        <dbReference type="EC" id="5.6.2.4"/>
    </reaction>
</comment>
<dbReference type="InterPro" id="IPR032689">
    <property type="entry name" value="TraG-D_C"/>
</dbReference>
<dbReference type="Pfam" id="PF01935">
    <property type="entry name" value="DUF87"/>
    <property type="match status" value="1"/>
</dbReference>
<dbReference type="InterPro" id="IPR008571">
    <property type="entry name" value="HerA-like"/>
</dbReference>
<feature type="compositionally biased region" description="Basic and acidic residues" evidence="5">
    <location>
        <begin position="895"/>
        <end position="926"/>
    </location>
</feature>
<dbReference type="InterPro" id="IPR002789">
    <property type="entry name" value="HerA_central"/>
</dbReference>
<geneLocation type="plasmid" evidence="8">
    <name>pMGB1</name>
</geneLocation>
<protein>
    <submittedName>
        <fullName evidence="8">Archaeal TraG-like conjugative protein</fullName>
    </submittedName>
</protein>
<comment type="catalytic activity">
    <reaction evidence="3">
        <text>ATP + H2O = ADP + phosphate + H(+)</text>
        <dbReference type="Rhea" id="RHEA:13065"/>
        <dbReference type="ChEBI" id="CHEBI:15377"/>
        <dbReference type="ChEBI" id="CHEBI:15378"/>
        <dbReference type="ChEBI" id="CHEBI:30616"/>
        <dbReference type="ChEBI" id="CHEBI:43474"/>
        <dbReference type="ChEBI" id="CHEBI:456216"/>
        <dbReference type="EC" id="5.6.2.3"/>
    </reaction>
</comment>
<feature type="compositionally biased region" description="Polar residues" evidence="5">
    <location>
        <begin position="943"/>
        <end position="958"/>
    </location>
</feature>
<reference evidence="8" key="1">
    <citation type="journal article" date="2012" name="Mol. Microbiol.">
        <title>Selective and hyperactive uptake of foreign DNA by adaptive immune systems of an archaeon via two distinct mechanisms.</title>
        <authorList>
            <person name="Erdmann S."/>
            <person name="Garrett R.A."/>
        </authorList>
    </citation>
    <scope>NUCLEOTIDE SEQUENCE [LARGE SCALE GENOMIC DNA]</scope>
    <source>
        <strain evidence="8">P2</strain>
        <plasmid evidence="8">pMGB1</plasmid>
    </source>
</reference>
<dbReference type="EMBL" id="HG008922">
    <property type="protein sequence ID" value="CDF66431.1"/>
    <property type="molecule type" value="Genomic_DNA"/>
</dbReference>
<name>S6DG77_SACS2</name>
<evidence type="ECO:0000259" key="7">
    <source>
        <dbReference type="Pfam" id="PF12696"/>
    </source>
</evidence>
<evidence type="ECO:0000256" key="4">
    <source>
        <dbReference type="ARBA" id="ARBA00048988"/>
    </source>
</evidence>
<dbReference type="SUPFAM" id="SSF52540">
    <property type="entry name" value="P-loop containing nucleoside triphosphate hydrolases"/>
    <property type="match status" value="1"/>
</dbReference>
<dbReference type="GO" id="GO:0043139">
    <property type="term" value="F:5'-3' DNA helicase activity"/>
    <property type="evidence" value="ECO:0007669"/>
    <property type="project" value="UniProtKB-EC"/>
</dbReference>
<accession>S6DG77</accession>
<feature type="region of interest" description="Disordered" evidence="5">
    <location>
        <begin position="895"/>
        <end position="963"/>
    </location>
</feature>
<dbReference type="PANTHER" id="PTHR42957">
    <property type="entry name" value="HELICASE MJ1565-RELATED"/>
    <property type="match status" value="1"/>
</dbReference>
<dbReference type="CDD" id="cd01127">
    <property type="entry name" value="TrwB_TraG_TraD_VirD4"/>
    <property type="match status" value="1"/>
</dbReference>
<feature type="compositionally biased region" description="Low complexity" evidence="5">
    <location>
        <begin position="931"/>
        <end position="942"/>
    </location>
</feature>
<comment type="similarity">
    <text evidence="1">Belongs to the HerA family.</text>
</comment>
<dbReference type="Gene3D" id="3.40.50.300">
    <property type="entry name" value="P-loop containing nucleotide triphosphate hydrolases"/>
    <property type="match status" value="2"/>
</dbReference>
<evidence type="ECO:0000259" key="6">
    <source>
        <dbReference type="Pfam" id="PF01935"/>
    </source>
</evidence>
<proteinExistence type="inferred from homology"/>
<reference evidence="8" key="2">
    <citation type="submission" date="2013-05" db="EMBL/GenBank/DDBJ databases">
        <authorList>
            <person name="Garrett R."/>
        </authorList>
    </citation>
    <scope>NUCLEOTIDE SEQUENCE</scope>
    <source>
        <strain evidence="8">P2</strain>
        <plasmid evidence="8">pMGB1</plasmid>
    </source>
</reference>
<organism evidence="8">
    <name type="scientific">Saccharolobus solfataricus (strain ATCC 35092 / DSM 1617 / JCM 11322 / P2)</name>
    <name type="common">Sulfolobus solfataricus</name>
    <dbReference type="NCBI Taxonomy" id="273057"/>
    <lineage>
        <taxon>Archaea</taxon>
        <taxon>Thermoproteota</taxon>
        <taxon>Thermoprotei</taxon>
        <taxon>Sulfolobales</taxon>
        <taxon>Sulfolobaceae</taxon>
        <taxon>Saccharolobus</taxon>
    </lineage>
</organism>
<dbReference type="PANTHER" id="PTHR42957:SF1">
    <property type="entry name" value="HELICASE MJ1565-RELATED"/>
    <property type="match status" value="1"/>
</dbReference>
<keyword evidence="8" id="KW-0614">Plasmid</keyword>
<feature type="domain" description="TraD/TraG TraM recognition site" evidence="7">
    <location>
        <begin position="528"/>
        <end position="597"/>
    </location>
</feature>
<dbReference type="InterPro" id="IPR027417">
    <property type="entry name" value="P-loop_NTPase"/>
</dbReference>
<comment type="catalytic activity">
    <reaction evidence="4">
        <text>ATP + H2O = ADP + phosphate + H(+)</text>
        <dbReference type="Rhea" id="RHEA:13065"/>
        <dbReference type="ChEBI" id="CHEBI:15377"/>
        <dbReference type="ChEBI" id="CHEBI:15378"/>
        <dbReference type="ChEBI" id="CHEBI:30616"/>
        <dbReference type="ChEBI" id="CHEBI:43474"/>
        <dbReference type="ChEBI" id="CHEBI:456216"/>
        <dbReference type="EC" id="5.6.2.4"/>
    </reaction>
</comment>